<reference evidence="1 2" key="1">
    <citation type="journal article" date="2016" name="DNA Res.">
        <title>The draft genome of MD-2 pineapple using hybrid error correction of long reads.</title>
        <authorList>
            <person name="Redwan R.M."/>
            <person name="Saidin A."/>
            <person name="Kumar S.V."/>
        </authorList>
    </citation>
    <scope>NUCLEOTIDE SEQUENCE [LARGE SCALE GENOMIC DNA]</scope>
    <source>
        <strain evidence="2">cv. MD2</strain>
        <tissue evidence="1">Leaf</tissue>
    </source>
</reference>
<dbReference type="Proteomes" id="UP000092600">
    <property type="component" value="Unassembled WGS sequence"/>
</dbReference>
<sequence length="25" mass="3046">MHISIYTHYYVSNRDIIKNSTLIYT</sequence>
<comment type="caution">
    <text evidence="1">The sequence shown here is derived from an EMBL/GenBank/DDBJ whole genome shotgun (WGS) entry which is preliminary data.</text>
</comment>
<accession>A0A199UP29</accession>
<organism evidence="1 2">
    <name type="scientific">Ananas comosus</name>
    <name type="common">Pineapple</name>
    <name type="synonym">Ananas ananas</name>
    <dbReference type="NCBI Taxonomy" id="4615"/>
    <lineage>
        <taxon>Eukaryota</taxon>
        <taxon>Viridiplantae</taxon>
        <taxon>Streptophyta</taxon>
        <taxon>Embryophyta</taxon>
        <taxon>Tracheophyta</taxon>
        <taxon>Spermatophyta</taxon>
        <taxon>Magnoliopsida</taxon>
        <taxon>Liliopsida</taxon>
        <taxon>Poales</taxon>
        <taxon>Bromeliaceae</taxon>
        <taxon>Bromelioideae</taxon>
        <taxon>Ananas</taxon>
    </lineage>
</organism>
<name>A0A199UP29_ANACO</name>
<gene>
    <name evidence="1" type="ORF">ACMD2_24836</name>
</gene>
<evidence type="ECO:0000313" key="1">
    <source>
        <dbReference type="EMBL" id="OAY66380.1"/>
    </source>
</evidence>
<protein>
    <submittedName>
        <fullName evidence="1">Uncharacterized protein</fullName>
    </submittedName>
</protein>
<evidence type="ECO:0000313" key="2">
    <source>
        <dbReference type="Proteomes" id="UP000092600"/>
    </source>
</evidence>
<dbReference type="AlphaFoldDB" id="A0A199UP29"/>
<dbReference type="EMBL" id="LSRQ01006274">
    <property type="protein sequence ID" value="OAY66380.1"/>
    <property type="molecule type" value="Genomic_DNA"/>
</dbReference>
<proteinExistence type="predicted"/>